<gene>
    <name evidence="2" type="ORF">SAMN06265220_101432</name>
</gene>
<evidence type="ECO:0000313" key="3">
    <source>
        <dbReference type="Proteomes" id="UP000319267"/>
    </source>
</evidence>
<keyword evidence="1" id="KW-0732">Signal</keyword>
<organism evidence="2 3">
    <name type="scientific">Flavobacterium nitrogenifigens</name>
    <dbReference type="NCBI Taxonomy" id="1617283"/>
    <lineage>
        <taxon>Bacteria</taxon>
        <taxon>Pseudomonadati</taxon>
        <taxon>Bacteroidota</taxon>
        <taxon>Flavobacteriia</taxon>
        <taxon>Flavobacteriales</taxon>
        <taxon>Flavobacteriaceae</taxon>
        <taxon>Flavobacterium</taxon>
    </lineage>
</organism>
<name>A0A521ATZ6_9FLAO</name>
<evidence type="ECO:0000313" key="2">
    <source>
        <dbReference type="EMBL" id="SMO38312.1"/>
    </source>
</evidence>
<keyword evidence="3" id="KW-1185">Reference proteome</keyword>
<dbReference type="EMBL" id="FXTQ01000001">
    <property type="protein sequence ID" value="SMO38312.1"/>
    <property type="molecule type" value="Genomic_DNA"/>
</dbReference>
<sequence length="148" mass="17521">MVMKKCISILIVLLTIIACSSASQKIASTDTASGSNKKISDTVRIANDSLEYEVIIIDNGFSTWLASRAYPRNYYSLQYLENKNYLYVTEWNNRFSQPQRYNPNLYEMSIDYRPDIHYGYEVNYLIYNYMIYFQNTYKQKLWGYVPSR</sequence>
<evidence type="ECO:0000256" key="1">
    <source>
        <dbReference type="SAM" id="SignalP"/>
    </source>
</evidence>
<dbReference type="PROSITE" id="PS51257">
    <property type="entry name" value="PROKAR_LIPOPROTEIN"/>
    <property type="match status" value="1"/>
</dbReference>
<feature type="signal peptide" evidence="1">
    <location>
        <begin position="1"/>
        <end position="22"/>
    </location>
</feature>
<reference evidence="2 3" key="1">
    <citation type="submission" date="2017-05" db="EMBL/GenBank/DDBJ databases">
        <authorList>
            <person name="Varghese N."/>
            <person name="Submissions S."/>
        </authorList>
    </citation>
    <scope>NUCLEOTIDE SEQUENCE [LARGE SCALE GENOMIC DNA]</scope>
    <source>
        <strain evidence="2 3">DSM 29982</strain>
    </source>
</reference>
<dbReference type="Pfam" id="PF19643">
    <property type="entry name" value="DUF6146"/>
    <property type="match status" value="1"/>
</dbReference>
<proteinExistence type="predicted"/>
<dbReference type="Proteomes" id="UP000319267">
    <property type="component" value="Unassembled WGS sequence"/>
</dbReference>
<protein>
    <recommendedName>
        <fullName evidence="4">Lipoprotein</fullName>
    </recommendedName>
</protein>
<evidence type="ECO:0008006" key="4">
    <source>
        <dbReference type="Google" id="ProtNLM"/>
    </source>
</evidence>
<dbReference type="InterPro" id="IPR046144">
    <property type="entry name" value="DUF6146"/>
</dbReference>
<accession>A0A521ATZ6</accession>
<dbReference type="AlphaFoldDB" id="A0A521ATZ6"/>
<feature type="chain" id="PRO_5022094976" description="Lipoprotein" evidence="1">
    <location>
        <begin position="23"/>
        <end position="148"/>
    </location>
</feature>